<organism evidence="1 2">
    <name type="scientific">Afipia massiliensis</name>
    <dbReference type="NCBI Taxonomy" id="211460"/>
    <lineage>
        <taxon>Bacteria</taxon>
        <taxon>Pseudomonadati</taxon>
        <taxon>Pseudomonadota</taxon>
        <taxon>Alphaproteobacteria</taxon>
        <taxon>Hyphomicrobiales</taxon>
        <taxon>Nitrobacteraceae</taxon>
        <taxon>Afipia</taxon>
    </lineage>
</organism>
<dbReference type="Proteomes" id="UP000521227">
    <property type="component" value="Unassembled WGS sequence"/>
</dbReference>
<name>A0A840MYX2_9BRAD</name>
<accession>A0A840MYX2</accession>
<evidence type="ECO:0000313" key="1">
    <source>
        <dbReference type="EMBL" id="MBB5053055.1"/>
    </source>
</evidence>
<dbReference type="AlphaFoldDB" id="A0A840MYX2"/>
<proteinExistence type="predicted"/>
<reference evidence="1 2" key="1">
    <citation type="submission" date="2020-08" db="EMBL/GenBank/DDBJ databases">
        <title>Genomic Encyclopedia of Type Strains, Phase IV (KMG-IV): sequencing the most valuable type-strain genomes for metagenomic binning, comparative biology and taxonomic classification.</title>
        <authorList>
            <person name="Goeker M."/>
        </authorList>
    </citation>
    <scope>NUCLEOTIDE SEQUENCE [LARGE SCALE GENOMIC DNA]</scope>
    <source>
        <strain evidence="1 2">DSM 17498</strain>
    </source>
</reference>
<gene>
    <name evidence="1" type="ORF">HNQ36_003046</name>
</gene>
<comment type="caution">
    <text evidence="1">The sequence shown here is derived from an EMBL/GenBank/DDBJ whole genome shotgun (WGS) entry which is preliminary data.</text>
</comment>
<sequence>MKAIPTLEERHPRLRTLLEDQNGIFTRIKEKTAEKIEISERIRDNPSPGNGEINRLKRLLNQPTDPDVKPDRERLPELVSDIESLKLASAVIDDAIQQERRVASRLICEDVSGEHTVHVKDFAAKIVALHAAHERYVKFLDAVESTGASLSPLQPVSPYTLGHPASVNGTYYWSMREFLDNGHITKRELPKAFQ</sequence>
<dbReference type="RefSeq" id="WP_184086358.1">
    <property type="nucleotide sequence ID" value="NZ_JACHIJ010000004.1"/>
</dbReference>
<protein>
    <submittedName>
        <fullName evidence="1">Uncharacterized protein</fullName>
    </submittedName>
</protein>
<dbReference type="EMBL" id="JACHIJ010000004">
    <property type="protein sequence ID" value="MBB5053055.1"/>
    <property type="molecule type" value="Genomic_DNA"/>
</dbReference>
<evidence type="ECO:0000313" key="2">
    <source>
        <dbReference type="Proteomes" id="UP000521227"/>
    </source>
</evidence>